<evidence type="ECO:0000256" key="1">
    <source>
        <dbReference type="ARBA" id="ARBA00023015"/>
    </source>
</evidence>
<sequence length="347" mass="36715">MCRRSDSTIPGGAVAKIEDVARHAGVAPSTVSYVLSGKRSITERTRQRVLRSIEELGYQPHAGARALASNRSNVVALVVPLRTGIHVPVIMRFATSVVTAAREHDHDVLLLTQNEGVAGLRRVAGTSLVDAIIVMDVELDDERVPVLRDLRLPAVLIGFPAQAQDLTCIDLDFTAAAVACVDHLAELGHRRVALIGSPPEVYERGTGFATRTTAGFTEATGRHGIAASVHPCESTPAAAREMVTRLLHEHPDLTGVVVHNEPVIAPVLAAIREAGRTVPDDLSVVAICPDDLAEHAMPALTSVSIPAEEVGREAVGLLMAKLGGQPVPDATLIEARLTPRDSTGAAR</sequence>
<dbReference type="PROSITE" id="PS50932">
    <property type="entry name" value="HTH_LACI_2"/>
    <property type="match status" value="1"/>
</dbReference>
<evidence type="ECO:0000256" key="2">
    <source>
        <dbReference type="ARBA" id="ARBA00023125"/>
    </source>
</evidence>
<dbReference type="GO" id="GO:0003700">
    <property type="term" value="F:DNA-binding transcription factor activity"/>
    <property type="evidence" value="ECO:0007669"/>
    <property type="project" value="TreeGrafter"/>
</dbReference>
<evidence type="ECO:0000313" key="5">
    <source>
        <dbReference type="EMBL" id="OLF12182.1"/>
    </source>
</evidence>
<dbReference type="EMBL" id="MSIF01000003">
    <property type="protein sequence ID" value="OLF12182.1"/>
    <property type="molecule type" value="Genomic_DNA"/>
</dbReference>
<dbReference type="Pfam" id="PF13377">
    <property type="entry name" value="Peripla_BP_3"/>
    <property type="match status" value="1"/>
</dbReference>
<keyword evidence="2" id="KW-0238">DNA-binding</keyword>
<keyword evidence="1" id="KW-0805">Transcription regulation</keyword>
<dbReference type="Gene3D" id="1.10.260.40">
    <property type="entry name" value="lambda repressor-like DNA-binding domains"/>
    <property type="match status" value="1"/>
</dbReference>
<dbReference type="InterPro" id="IPR046335">
    <property type="entry name" value="LacI/GalR-like_sensor"/>
</dbReference>
<reference evidence="5 6" key="1">
    <citation type="submission" date="2016-12" db="EMBL/GenBank/DDBJ databases">
        <title>The draft genome sequence of Actinophytocola xinjiangensis.</title>
        <authorList>
            <person name="Wang W."/>
            <person name="Yuan L."/>
        </authorList>
    </citation>
    <scope>NUCLEOTIDE SEQUENCE [LARGE SCALE GENOMIC DNA]</scope>
    <source>
        <strain evidence="5 6">CGMCC 4.4663</strain>
    </source>
</reference>
<feature type="domain" description="HTH lacI-type" evidence="4">
    <location>
        <begin position="15"/>
        <end position="69"/>
    </location>
</feature>
<dbReference type="Gene3D" id="3.40.50.2300">
    <property type="match status" value="2"/>
</dbReference>
<comment type="caution">
    <text evidence="5">The sequence shown here is derived from an EMBL/GenBank/DDBJ whole genome shotgun (WGS) entry which is preliminary data.</text>
</comment>
<proteinExistence type="predicted"/>
<dbReference type="InterPro" id="IPR028082">
    <property type="entry name" value="Peripla_BP_I"/>
</dbReference>
<accession>A0A7Z0WQD3</accession>
<organism evidence="5 6">
    <name type="scientific">Actinophytocola xinjiangensis</name>
    <dbReference type="NCBI Taxonomy" id="485602"/>
    <lineage>
        <taxon>Bacteria</taxon>
        <taxon>Bacillati</taxon>
        <taxon>Actinomycetota</taxon>
        <taxon>Actinomycetes</taxon>
        <taxon>Pseudonocardiales</taxon>
        <taxon>Pseudonocardiaceae</taxon>
    </lineage>
</organism>
<keyword evidence="3" id="KW-0804">Transcription</keyword>
<dbReference type="CDD" id="cd01392">
    <property type="entry name" value="HTH_LacI"/>
    <property type="match status" value="1"/>
</dbReference>
<gene>
    <name evidence="5" type="ORF">BLA60_09270</name>
</gene>
<dbReference type="OrthoDB" id="252678at2"/>
<keyword evidence="6" id="KW-1185">Reference proteome</keyword>
<dbReference type="CDD" id="cd06267">
    <property type="entry name" value="PBP1_LacI_sugar_binding-like"/>
    <property type="match status" value="1"/>
</dbReference>
<name>A0A7Z0WQD3_9PSEU</name>
<dbReference type="SMART" id="SM00354">
    <property type="entry name" value="HTH_LACI"/>
    <property type="match status" value="1"/>
</dbReference>
<dbReference type="InterPro" id="IPR000843">
    <property type="entry name" value="HTH_LacI"/>
</dbReference>
<dbReference type="PANTHER" id="PTHR30146">
    <property type="entry name" value="LACI-RELATED TRANSCRIPTIONAL REPRESSOR"/>
    <property type="match status" value="1"/>
</dbReference>
<protein>
    <submittedName>
        <fullName evidence="5">LacI family transcriptional regulator</fullName>
    </submittedName>
</protein>
<dbReference type="Pfam" id="PF00356">
    <property type="entry name" value="LacI"/>
    <property type="match status" value="1"/>
</dbReference>
<dbReference type="SUPFAM" id="SSF53822">
    <property type="entry name" value="Periplasmic binding protein-like I"/>
    <property type="match status" value="1"/>
</dbReference>
<evidence type="ECO:0000259" key="4">
    <source>
        <dbReference type="PROSITE" id="PS50932"/>
    </source>
</evidence>
<dbReference type="AlphaFoldDB" id="A0A7Z0WQD3"/>
<dbReference type="SUPFAM" id="SSF47413">
    <property type="entry name" value="lambda repressor-like DNA-binding domains"/>
    <property type="match status" value="1"/>
</dbReference>
<evidence type="ECO:0000256" key="3">
    <source>
        <dbReference type="ARBA" id="ARBA00023163"/>
    </source>
</evidence>
<dbReference type="InterPro" id="IPR010982">
    <property type="entry name" value="Lambda_DNA-bd_dom_sf"/>
</dbReference>
<dbReference type="Proteomes" id="UP000185696">
    <property type="component" value="Unassembled WGS sequence"/>
</dbReference>
<dbReference type="GO" id="GO:0000976">
    <property type="term" value="F:transcription cis-regulatory region binding"/>
    <property type="evidence" value="ECO:0007669"/>
    <property type="project" value="TreeGrafter"/>
</dbReference>
<evidence type="ECO:0000313" key="6">
    <source>
        <dbReference type="Proteomes" id="UP000185696"/>
    </source>
</evidence>
<dbReference type="PANTHER" id="PTHR30146:SF153">
    <property type="entry name" value="LACTOSE OPERON REPRESSOR"/>
    <property type="match status" value="1"/>
</dbReference>